<accession>A0A6I9QDL1</accession>
<feature type="compositionally biased region" description="Gly residues" evidence="1">
    <location>
        <begin position="101"/>
        <end position="112"/>
    </location>
</feature>
<feature type="region of interest" description="Disordered" evidence="1">
    <location>
        <begin position="27"/>
        <end position="137"/>
    </location>
</feature>
<dbReference type="Proteomes" id="UP000504607">
    <property type="component" value="Unplaced"/>
</dbReference>
<organism evidence="2 3">
    <name type="scientific">Elaeis guineensis var. tenera</name>
    <name type="common">Oil palm</name>
    <dbReference type="NCBI Taxonomy" id="51953"/>
    <lineage>
        <taxon>Eukaryota</taxon>
        <taxon>Viridiplantae</taxon>
        <taxon>Streptophyta</taxon>
        <taxon>Embryophyta</taxon>
        <taxon>Tracheophyta</taxon>
        <taxon>Spermatophyta</taxon>
        <taxon>Magnoliopsida</taxon>
        <taxon>Liliopsida</taxon>
        <taxon>Arecaceae</taxon>
        <taxon>Arecoideae</taxon>
        <taxon>Cocoseae</taxon>
        <taxon>Elaeidinae</taxon>
        <taxon>Elaeis</taxon>
    </lineage>
</organism>
<reference evidence="3" key="1">
    <citation type="submission" date="2025-08" db="UniProtKB">
        <authorList>
            <consortium name="RefSeq"/>
        </authorList>
    </citation>
    <scope>IDENTIFICATION</scope>
</reference>
<proteinExistence type="predicted"/>
<gene>
    <name evidence="3" type="primary">LOC105034231</name>
</gene>
<sequence>MDPIMEAVLWHGSSAAAWRWCYMVGEEGGRGRRGEEGGRKNKGRLAGGSGSQPGGGGSGAQGGSRGLGEVAGGGGQGFGEVRSSSTARKNGDRRQGKEGDVGGGEGEGGGGSDLTRGGTEKEKGDQAAGRRLWEIAR</sequence>
<dbReference type="RefSeq" id="XP_010907595.1">
    <property type="nucleotide sequence ID" value="XM_010909293.1"/>
</dbReference>
<evidence type="ECO:0000313" key="3">
    <source>
        <dbReference type="RefSeq" id="XP_010907595.1"/>
    </source>
</evidence>
<protein>
    <submittedName>
        <fullName evidence="3">Glycine-rich protein DOT1-like</fullName>
    </submittedName>
</protein>
<feature type="compositionally biased region" description="Gly residues" evidence="1">
    <location>
        <begin position="45"/>
        <end position="78"/>
    </location>
</feature>
<keyword evidence="2" id="KW-1185">Reference proteome</keyword>
<feature type="compositionally biased region" description="Basic and acidic residues" evidence="1">
    <location>
        <begin position="27"/>
        <end position="39"/>
    </location>
</feature>
<name>A0A6I9QDL1_ELAGV</name>
<evidence type="ECO:0000256" key="1">
    <source>
        <dbReference type="SAM" id="MobiDB-lite"/>
    </source>
</evidence>
<dbReference type="AlphaFoldDB" id="A0A6I9QDL1"/>
<dbReference type="InParanoid" id="A0A6I9QDL1"/>
<feature type="compositionally biased region" description="Basic and acidic residues" evidence="1">
    <location>
        <begin position="89"/>
        <end position="100"/>
    </location>
</feature>
<evidence type="ECO:0000313" key="2">
    <source>
        <dbReference type="Proteomes" id="UP000504607"/>
    </source>
</evidence>